<feature type="compositionally biased region" description="Low complexity" evidence="1">
    <location>
        <begin position="83"/>
        <end position="97"/>
    </location>
</feature>
<feature type="region of interest" description="Disordered" evidence="1">
    <location>
        <begin position="131"/>
        <end position="182"/>
    </location>
</feature>
<evidence type="ECO:0000313" key="3">
    <source>
        <dbReference type="Proteomes" id="UP000324222"/>
    </source>
</evidence>
<protein>
    <submittedName>
        <fullName evidence="2">Uncharacterized protein</fullName>
    </submittedName>
</protein>
<proteinExistence type="predicted"/>
<accession>A0A5B7DXK9</accession>
<dbReference type="Proteomes" id="UP000324222">
    <property type="component" value="Unassembled WGS sequence"/>
</dbReference>
<dbReference type="AlphaFoldDB" id="A0A5B7DXK9"/>
<sequence>MTHISLQLAFAQSTPPFQFLHVVRGSCSAMADQGNSQVMSRHDSSFSSVPRDSLRPSRRDDDFSKDVSKRSYDGSDGLPGKRQCPSPQPGSSQQPDGSPHRSTVNVSVPDHKLDLLTNLLHGLVGKLDQRNAPYASSSRQGDFSRYHDMSSSGSDTEEIREEEINDPDPLDGFGGCPPHSVC</sequence>
<organism evidence="2 3">
    <name type="scientific">Portunus trituberculatus</name>
    <name type="common">Swimming crab</name>
    <name type="synonym">Neptunus trituberculatus</name>
    <dbReference type="NCBI Taxonomy" id="210409"/>
    <lineage>
        <taxon>Eukaryota</taxon>
        <taxon>Metazoa</taxon>
        <taxon>Ecdysozoa</taxon>
        <taxon>Arthropoda</taxon>
        <taxon>Crustacea</taxon>
        <taxon>Multicrustacea</taxon>
        <taxon>Malacostraca</taxon>
        <taxon>Eumalacostraca</taxon>
        <taxon>Eucarida</taxon>
        <taxon>Decapoda</taxon>
        <taxon>Pleocyemata</taxon>
        <taxon>Brachyura</taxon>
        <taxon>Eubrachyura</taxon>
        <taxon>Portunoidea</taxon>
        <taxon>Portunidae</taxon>
        <taxon>Portuninae</taxon>
        <taxon>Portunus</taxon>
    </lineage>
</organism>
<gene>
    <name evidence="2" type="ORF">E2C01_018816</name>
</gene>
<evidence type="ECO:0000313" key="2">
    <source>
        <dbReference type="EMBL" id="MPC25693.1"/>
    </source>
</evidence>
<feature type="region of interest" description="Disordered" evidence="1">
    <location>
        <begin position="34"/>
        <end position="106"/>
    </location>
</feature>
<feature type="compositionally biased region" description="Basic and acidic residues" evidence="1">
    <location>
        <begin position="52"/>
        <end position="73"/>
    </location>
</feature>
<comment type="caution">
    <text evidence="2">The sequence shown here is derived from an EMBL/GenBank/DDBJ whole genome shotgun (WGS) entry which is preliminary data.</text>
</comment>
<feature type="compositionally biased region" description="Acidic residues" evidence="1">
    <location>
        <begin position="155"/>
        <end position="169"/>
    </location>
</feature>
<keyword evidence="3" id="KW-1185">Reference proteome</keyword>
<reference evidence="2 3" key="1">
    <citation type="submission" date="2019-05" db="EMBL/GenBank/DDBJ databases">
        <title>Another draft genome of Portunus trituberculatus and its Hox gene families provides insights of decapod evolution.</title>
        <authorList>
            <person name="Jeong J.-H."/>
            <person name="Song I."/>
            <person name="Kim S."/>
            <person name="Choi T."/>
            <person name="Kim D."/>
            <person name="Ryu S."/>
            <person name="Kim W."/>
        </authorList>
    </citation>
    <scope>NUCLEOTIDE SEQUENCE [LARGE SCALE GENOMIC DNA]</scope>
    <source>
        <tissue evidence="2">Muscle</tissue>
    </source>
</reference>
<evidence type="ECO:0000256" key="1">
    <source>
        <dbReference type="SAM" id="MobiDB-lite"/>
    </source>
</evidence>
<dbReference type="EMBL" id="VSRR010001497">
    <property type="protein sequence ID" value="MPC25693.1"/>
    <property type="molecule type" value="Genomic_DNA"/>
</dbReference>
<name>A0A5B7DXK9_PORTR</name>